<dbReference type="CDD" id="cd17933">
    <property type="entry name" value="DEXSc_RecD-like"/>
    <property type="match status" value="1"/>
</dbReference>
<reference evidence="1" key="2">
    <citation type="journal article" date="2022" name="Res Sq">
        <title>Evolution of multicellular longitudinally dividing oral cavity symbionts (Neisseriaceae).</title>
        <authorList>
            <person name="Nyongesa S."/>
            <person name="Weber P."/>
            <person name="Bernet E."/>
            <person name="Pullido F."/>
            <person name="Nieckarz M."/>
            <person name="Delaby M."/>
            <person name="Nieves C."/>
            <person name="Viehboeck T."/>
            <person name="Krause N."/>
            <person name="Rivera-Millot A."/>
            <person name="Nakamura A."/>
            <person name="Vischer N."/>
            <person name="VanNieuwenhze M."/>
            <person name="Brun Y."/>
            <person name="Cava F."/>
            <person name="Bulgheresi S."/>
            <person name="Veyrier F."/>
        </authorList>
    </citation>
    <scope>NUCLEOTIDE SEQUENCE</scope>
    <source>
        <strain evidence="1">17694</strain>
    </source>
</reference>
<organism evidence="1 2">
    <name type="scientific">Conchiformibius kuhniae</name>
    <dbReference type="NCBI Taxonomy" id="211502"/>
    <lineage>
        <taxon>Bacteria</taxon>
        <taxon>Pseudomonadati</taxon>
        <taxon>Pseudomonadota</taxon>
        <taxon>Betaproteobacteria</taxon>
        <taxon>Neisseriales</taxon>
        <taxon>Neisseriaceae</taxon>
        <taxon>Conchiformibius</taxon>
    </lineage>
</organism>
<dbReference type="SUPFAM" id="SSF52540">
    <property type="entry name" value="P-loop containing nucleoside triphosphate hydrolases"/>
    <property type="match status" value="2"/>
</dbReference>
<dbReference type="EMBL" id="CP091521">
    <property type="protein sequence ID" value="UOP05631.1"/>
    <property type="molecule type" value="Genomic_DNA"/>
</dbReference>
<sequence>MLALLCAEATRRPSVALAAPTGKAAARMSQALHRAIDGITGLDADTAAFLRGLESQTIHRLLRLRPPHMTPFHHARNRLAVDILVADEASMIDNHLFWQLLCALPDHCRVILLGDSQQLPPVGAGAVLNVLAADTDPPDPDTARTLHALLPAAWRENVLFARHARLHISHRFGSDSAIGCLARASASGDADTAWQQFARFPNHLQQRHGTPAQQAEAFYRAQHAYWQAVDAGDIGAAFARHTDTVVLVPPAAAMPPPSTKPASTCCAGTDAAPPNGLPDKSC</sequence>
<dbReference type="AlphaFoldDB" id="A0A8T9MWW1"/>
<dbReference type="Proteomes" id="UP000831534">
    <property type="component" value="Chromosome"/>
</dbReference>
<evidence type="ECO:0000313" key="1">
    <source>
        <dbReference type="EMBL" id="UOP05631.1"/>
    </source>
</evidence>
<proteinExistence type="predicted"/>
<keyword evidence="2" id="KW-1185">Reference proteome</keyword>
<evidence type="ECO:0000313" key="2">
    <source>
        <dbReference type="Proteomes" id="UP000831534"/>
    </source>
</evidence>
<gene>
    <name evidence="1" type="ORF">LVJ77_03150</name>
</gene>
<dbReference type="InterPro" id="IPR027417">
    <property type="entry name" value="P-loop_NTPase"/>
</dbReference>
<accession>A0A8T9MWW1</accession>
<dbReference type="Pfam" id="PF13245">
    <property type="entry name" value="AAA_19"/>
    <property type="match status" value="1"/>
</dbReference>
<name>A0A8T9MWW1_9NEIS</name>
<protein>
    <submittedName>
        <fullName evidence="1">AAA family ATPase</fullName>
    </submittedName>
</protein>
<dbReference type="Gene3D" id="3.40.50.300">
    <property type="entry name" value="P-loop containing nucleotide triphosphate hydrolases"/>
    <property type="match status" value="1"/>
</dbReference>
<reference evidence="1" key="1">
    <citation type="submission" date="2021-12" db="EMBL/GenBank/DDBJ databases">
        <authorList>
            <person name="Veyrier F.J."/>
        </authorList>
    </citation>
    <scope>NUCLEOTIDE SEQUENCE</scope>
    <source>
        <strain evidence="1">17694</strain>
    </source>
</reference>